<dbReference type="Gene3D" id="1.10.357.10">
    <property type="entry name" value="Tetracycline Repressor, domain 2"/>
    <property type="match status" value="1"/>
</dbReference>
<dbReference type="PROSITE" id="PS50977">
    <property type="entry name" value="HTH_TETR_2"/>
    <property type="match status" value="1"/>
</dbReference>
<dbReference type="SUPFAM" id="SSF48498">
    <property type="entry name" value="Tetracyclin repressor-like, C-terminal domain"/>
    <property type="match status" value="1"/>
</dbReference>
<dbReference type="PANTHER" id="PTHR30055">
    <property type="entry name" value="HTH-TYPE TRANSCRIPTIONAL REGULATOR RUTR"/>
    <property type="match status" value="1"/>
</dbReference>
<gene>
    <name evidence="7" type="ORF">HW532_01070</name>
</gene>
<dbReference type="Pfam" id="PF13977">
    <property type="entry name" value="TetR_C_6"/>
    <property type="match status" value="1"/>
</dbReference>
<dbReference type="InterPro" id="IPR050109">
    <property type="entry name" value="HTH-type_TetR-like_transc_reg"/>
</dbReference>
<feature type="domain" description="HTH tetR-type" evidence="6">
    <location>
        <begin position="13"/>
        <end position="73"/>
    </location>
</feature>
<accession>A0A7S8C142</accession>
<evidence type="ECO:0000256" key="4">
    <source>
        <dbReference type="ARBA" id="ARBA00023163"/>
    </source>
</evidence>
<dbReference type="KEGG" id="kmn:HW532_01070"/>
<dbReference type="GO" id="GO:0003700">
    <property type="term" value="F:DNA-binding transcription factor activity"/>
    <property type="evidence" value="ECO:0007669"/>
    <property type="project" value="TreeGrafter"/>
</dbReference>
<feature type="DNA-binding region" description="H-T-H motif" evidence="5">
    <location>
        <begin position="36"/>
        <end position="55"/>
    </location>
</feature>
<name>A0A7S8C142_9HYPH</name>
<organism evidence="7 8">
    <name type="scientific">Kaustia mangrovi</name>
    <dbReference type="NCBI Taxonomy" id="2593653"/>
    <lineage>
        <taxon>Bacteria</taxon>
        <taxon>Pseudomonadati</taxon>
        <taxon>Pseudomonadota</taxon>
        <taxon>Alphaproteobacteria</taxon>
        <taxon>Hyphomicrobiales</taxon>
        <taxon>Parvibaculaceae</taxon>
        <taxon>Kaustia</taxon>
    </lineage>
</organism>
<dbReference type="AlphaFoldDB" id="A0A7S8C142"/>
<dbReference type="Proteomes" id="UP000593594">
    <property type="component" value="Chromosome"/>
</dbReference>
<evidence type="ECO:0000313" key="8">
    <source>
        <dbReference type="Proteomes" id="UP000593594"/>
    </source>
</evidence>
<evidence type="ECO:0000256" key="2">
    <source>
        <dbReference type="ARBA" id="ARBA00023015"/>
    </source>
</evidence>
<dbReference type="GO" id="GO:0000976">
    <property type="term" value="F:transcription cis-regulatory region binding"/>
    <property type="evidence" value="ECO:0007669"/>
    <property type="project" value="TreeGrafter"/>
</dbReference>
<reference evidence="7 8" key="1">
    <citation type="submission" date="2020-06" db="EMBL/GenBank/DDBJ databases">
        <title>Genome sequence of 2 isolates from Red Sea Mangroves.</title>
        <authorList>
            <person name="Sefrji F."/>
            <person name="Michoud G."/>
            <person name="Merlino G."/>
            <person name="Daffonchio D."/>
        </authorList>
    </citation>
    <scope>NUCLEOTIDE SEQUENCE [LARGE SCALE GENOMIC DNA]</scope>
    <source>
        <strain evidence="7 8">R1DC25</strain>
    </source>
</reference>
<dbReference type="InterPro" id="IPR036271">
    <property type="entry name" value="Tet_transcr_reg_TetR-rel_C_sf"/>
</dbReference>
<keyword evidence="3 5" id="KW-0238">DNA-binding</keyword>
<evidence type="ECO:0000256" key="1">
    <source>
        <dbReference type="ARBA" id="ARBA00022491"/>
    </source>
</evidence>
<evidence type="ECO:0000256" key="5">
    <source>
        <dbReference type="PROSITE-ProRule" id="PRU00335"/>
    </source>
</evidence>
<keyword evidence="2" id="KW-0805">Transcription regulation</keyword>
<dbReference type="RefSeq" id="WP_213162667.1">
    <property type="nucleotide sequence ID" value="NZ_CP058214.1"/>
</dbReference>
<evidence type="ECO:0000259" key="6">
    <source>
        <dbReference type="PROSITE" id="PS50977"/>
    </source>
</evidence>
<keyword evidence="8" id="KW-1185">Reference proteome</keyword>
<evidence type="ECO:0000313" key="7">
    <source>
        <dbReference type="EMBL" id="QPC41449.1"/>
    </source>
</evidence>
<evidence type="ECO:0000256" key="3">
    <source>
        <dbReference type="ARBA" id="ARBA00023125"/>
    </source>
</evidence>
<dbReference type="EMBL" id="CP058214">
    <property type="protein sequence ID" value="QPC41449.1"/>
    <property type="molecule type" value="Genomic_DNA"/>
</dbReference>
<dbReference type="PANTHER" id="PTHR30055:SF228">
    <property type="entry name" value="TRANSCRIPTIONAL REGULATOR-RELATED"/>
    <property type="match status" value="1"/>
</dbReference>
<dbReference type="InterPro" id="IPR039538">
    <property type="entry name" value="BetI_C"/>
</dbReference>
<keyword evidence="4" id="KW-0804">Transcription</keyword>
<protein>
    <submittedName>
        <fullName evidence="7">TetR family transcriptional regulator C-terminal domain-containing protein</fullName>
    </submittedName>
</protein>
<keyword evidence="1" id="KW-0678">Repressor</keyword>
<dbReference type="Pfam" id="PF00440">
    <property type="entry name" value="TetR_N"/>
    <property type="match status" value="1"/>
</dbReference>
<dbReference type="SUPFAM" id="SSF46689">
    <property type="entry name" value="Homeodomain-like"/>
    <property type="match status" value="1"/>
</dbReference>
<dbReference type="InterPro" id="IPR001647">
    <property type="entry name" value="HTH_TetR"/>
</dbReference>
<sequence length="205" mass="23369">MNQRRSFSREEPEIRRRALIEALLRCLAKHGHARSSVRTIAAEADVSPGLIRHHFGEKNQLVVAAYRYLSDQLFNHISAALDACPPDPRARLRAFVKARFTAPVVSRDYVTAWLVLWGVAMTDPDIRTVHREVDEQYRELTGHLLRDIIGEARDTREIGPLTREFTALLNGLWLEWSLSADGLDPDVLSDMSLNFIDRTAVRELT</sequence>
<dbReference type="InterPro" id="IPR009057">
    <property type="entry name" value="Homeodomain-like_sf"/>
</dbReference>
<proteinExistence type="predicted"/>